<dbReference type="AlphaFoldDB" id="A0A446C925"/>
<organism evidence="4 5">
    <name type="scientific">Achromobacter veterisilvae</name>
    <dbReference type="NCBI Taxonomy" id="2069367"/>
    <lineage>
        <taxon>Bacteria</taxon>
        <taxon>Pseudomonadati</taxon>
        <taxon>Pseudomonadota</taxon>
        <taxon>Betaproteobacteria</taxon>
        <taxon>Burkholderiales</taxon>
        <taxon>Alcaligenaceae</taxon>
        <taxon>Achromobacter</taxon>
    </lineage>
</organism>
<dbReference type="GO" id="GO:0006355">
    <property type="term" value="P:regulation of DNA-templated transcription"/>
    <property type="evidence" value="ECO:0007669"/>
    <property type="project" value="InterPro"/>
</dbReference>
<protein>
    <recommendedName>
        <fullName evidence="3">Arc-like DNA binding domain-containing protein</fullName>
    </recommendedName>
</protein>
<keyword evidence="1" id="KW-0175">Coiled coil</keyword>
<dbReference type="InterPro" id="IPR013321">
    <property type="entry name" value="Arc_rbn_hlx_hlx"/>
</dbReference>
<feature type="compositionally biased region" description="Basic and acidic residues" evidence="2">
    <location>
        <begin position="161"/>
        <end position="180"/>
    </location>
</feature>
<dbReference type="Pfam" id="PF03869">
    <property type="entry name" value="Arc"/>
    <property type="match status" value="1"/>
</dbReference>
<proteinExistence type="predicted"/>
<reference evidence="4 5" key="1">
    <citation type="submission" date="2018-07" db="EMBL/GenBank/DDBJ databases">
        <authorList>
            <person name="Peeters C."/>
        </authorList>
    </citation>
    <scope>NUCLEOTIDE SEQUENCE [LARGE SCALE GENOMIC DNA]</scope>
    <source>
        <strain evidence="4 5">LMG 30378</strain>
    </source>
</reference>
<dbReference type="InterPro" id="IPR010985">
    <property type="entry name" value="Ribbon_hlx_hlx"/>
</dbReference>
<evidence type="ECO:0000313" key="4">
    <source>
        <dbReference type="EMBL" id="SSW64310.1"/>
    </source>
</evidence>
<evidence type="ECO:0000313" key="5">
    <source>
        <dbReference type="Proteomes" id="UP000289465"/>
    </source>
</evidence>
<evidence type="ECO:0000256" key="1">
    <source>
        <dbReference type="SAM" id="Coils"/>
    </source>
</evidence>
<dbReference type="GO" id="GO:0003677">
    <property type="term" value="F:DNA binding"/>
    <property type="evidence" value="ECO:0007669"/>
    <property type="project" value="InterPro"/>
</dbReference>
<evidence type="ECO:0000259" key="3">
    <source>
        <dbReference type="Pfam" id="PF03869"/>
    </source>
</evidence>
<name>A0A446C925_9BURK</name>
<feature type="region of interest" description="Disordered" evidence="2">
    <location>
        <begin position="151"/>
        <end position="180"/>
    </location>
</feature>
<evidence type="ECO:0000256" key="2">
    <source>
        <dbReference type="SAM" id="MobiDB-lite"/>
    </source>
</evidence>
<gene>
    <name evidence="4" type="ORF">AVE30378_01012</name>
</gene>
<dbReference type="EMBL" id="UFQC01000004">
    <property type="protein sequence ID" value="SSW64310.1"/>
    <property type="molecule type" value="Genomic_DNA"/>
</dbReference>
<accession>A0A446C925</accession>
<feature type="domain" description="Arc-like DNA binding" evidence="3">
    <location>
        <begin position="7"/>
        <end position="32"/>
    </location>
</feature>
<dbReference type="Proteomes" id="UP000289465">
    <property type="component" value="Unassembled WGS sequence"/>
</dbReference>
<dbReference type="InterPro" id="IPR005569">
    <property type="entry name" value="Arc_DNA-bd_dom"/>
</dbReference>
<dbReference type="SUPFAM" id="SSF47598">
    <property type="entry name" value="Ribbon-helix-helix"/>
    <property type="match status" value="1"/>
</dbReference>
<feature type="coiled-coil region" evidence="1">
    <location>
        <begin position="115"/>
        <end position="150"/>
    </location>
</feature>
<sequence>MQPALKAKVEEAAKQNARSLNAEIVERLQASFDPMASDSSTADMAALAARLQAELAEEQFKNHTLVVKLSEVAEIMEDDLHELETYAEEHDLRLDDFGIDEWDWRKIISEYRYADRWLEQEAKKYEDQLKQAMEARDRSLKELRERIERRNAAVHAGAAEESAKPAERMHFDHTTKETDK</sequence>
<dbReference type="Gene3D" id="1.10.1220.10">
    <property type="entry name" value="Met repressor-like"/>
    <property type="match status" value="1"/>
</dbReference>